<dbReference type="Pfam" id="PF00535">
    <property type="entry name" value="Glycos_transf_2"/>
    <property type="match status" value="1"/>
</dbReference>
<sequence>MSKKILDFGCGRGFRAPVLGLLGEYWGVDILLDNIEQAKHDFPDKNFVLIDNQTLPFADNYFDQIFAYEVLEHASDLPAVLGEIKRCLKDSGKLIIESPSPFSEKVLRKVHPSYWQESGHIRLIDERLIAEVISRLGFKLLKRQKKKGAENYLYLYYFFTGRVISSQTGDIDRENMFLRRLALLFSEDYFQTRLFREFAWFWFLCPIWLLTLPLGRIASLIFPKSIRYEFVLGKTSTGLVNKEFGAWPLVSIIVLNWNGMQDTIECLTSLAKVNYANFNVILVDNGSTDGSVKAIKRSFPDAILLQNKTNLGFAAGNNQGIRAAIDRGADYVLLLNNDTVVKPDFLTNLVQVAASKPNIGLVGPKIHFYRTKTLWYGGGFINQLTGFTSHRGEGQLDVGQFESEADVDFVSGCAMLVKQKVFERIGFLDEAYYHSHEDSDFCWRAKQAGYQIVYVPTAVIEHKLAVASGGRRSPFYLYYRTRNHLLFQRKQRLKAPLFMPIFIFLVIKRVVGSIMYGQPKGALATLRGIWDFYRGNWGKGRGDAFR</sequence>
<evidence type="ECO:0000256" key="4">
    <source>
        <dbReference type="ARBA" id="ARBA00022679"/>
    </source>
</evidence>
<dbReference type="InterPro" id="IPR029063">
    <property type="entry name" value="SAM-dependent_MTases_sf"/>
</dbReference>
<dbReference type="Pfam" id="PF08241">
    <property type="entry name" value="Methyltransf_11"/>
    <property type="match status" value="1"/>
</dbReference>
<keyword evidence="5" id="KW-0812">Transmembrane</keyword>
<comment type="similarity">
    <text evidence="2">Belongs to the glycosyltransferase 2 family.</text>
</comment>
<dbReference type="PANTHER" id="PTHR43179">
    <property type="entry name" value="RHAMNOSYLTRANSFERASE WBBL"/>
    <property type="match status" value="1"/>
</dbReference>
<dbReference type="SUPFAM" id="SSF53335">
    <property type="entry name" value="S-adenosyl-L-methionine-dependent methyltransferases"/>
    <property type="match status" value="1"/>
</dbReference>
<dbReference type="PANTHER" id="PTHR43179:SF12">
    <property type="entry name" value="GALACTOFURANOSYLTRANSFERASE GLFT2"/>
    <property type="match status" value="1"/>
</dbReference>
<dbReference type="Proteomes" id="UP000231343">
    <property type="component" value="Unassembled WGS sequence"/>
</dbReference>
<evidence type="ECO:0008006" key="10">
    <source>
        <dbReference type="Google" id="ProtNLM"/>
    </source>
</evidence>
<evidence type="ECO:0000313" key="9">
    <source>
        <dbReference type="Proteomes" id="UP000231343"/>
    </source>
</evidence>
<dbReference type="GO" id="GO:0016757">
    <property type="term" value="F:glycosyltransferase activity"/>
    <property type="evidence" value="ECO:0007669"/>
    <property type="project" value="UniProtKB-KW"/>
</dbReference>
<keyword evidence="5" id="KW-0472">Membrane</keyword>
<evidence type="ECO:0000256" key="2">
    <source>
        <dbReference type="ARBA" id="ARBA00006739"/>
    </source>
</evidence>
<keyword evidence="3" id="KW-0328">Glycosyltransferase</keyword>
<evidence type="ECO:0000256" key="5">
    <source>
        <dbReference type="SAM" id="Phobius"/>
    </source>
</evidence>
<feature type="domain" description="Glycosyltransferase 2-like" evidence="6">
    <location>
        <begin position="251"/>
        <end position="425"/>
    </location>
</feature>
<evidence type="ECO:0000259" key="7">
    <source>
        <dbReference type="Pfam" id="PF08241"/>
    </source>
</evidence>
<dbReference type="Gene3D" id="3.40.50.150">
    <property type="entry name" value="Vaccinia Virus protein VP39"/>
    <property type="match status" value="1"/>
</dbReference>
<evidence type="ECO:0000256" key="1">
    <source>
        <dbReference type="ARBA" id="ARBA00004776"/>
    </source>
</evidence>
<comment type="pathway">
    <text evidence="1">Cell wall biogenesis; cell wall polysaccharide biosynthesis.</text>
</comment>
<comment type="caution">
    <text evidence="8">The sequence shown here is derived from an EMBL/GenBank/DDBJ whole genome shotgun (WGS) entry which is preliminary data.</text>
</comment>
<dbReference type="CDD" id="cd04186">
    <property type="entry name" value="GT_2_like_c"/>
    <property type="match status" value="1"/>
</dbReference>
<organism evidence="8 9">
    <name type="scientific">Candidatus Saganbacteria bacterium CG08_land_8_20_14_0_20_45_16</name>
    <dbReference type="NCBI Taxonomy" id="2014293"/>
    <lineage>
        <taxon>Bacteria</taxon>
        <taxon>Bacillati</taxon>
        <taxon>Saganbacteria</taxon>
    </lineage>
</organism>
<evidence type="ECO:0000313" key="8">
    <source>
        <dbReference type="EMBL" id="PIS29973.1"/>
    </source>
</evidence>
<feature type="transmembrane region" description="Helical" evidence="5">
    <location>
        <begin position="497"/>
        <end position="516"/>
    </location>
</feature>
<protein>
    <recommendedName>
        <fullName evidence="10">Glycosyltransferase 2-like domain-containing protein</fullName>
    </recommendedName>
</protein>
<dbReference type="AlphaFoldDB" id="A0A2H0XYI0"/>
<dbReference type="Gene3D" id="3.90.550.10">
    <property type="entry name" value="Spore Coat Polysaccharide Biosynthesis Protein SpsA, Chain A"/>
    <property type="match status" value="1"/>
</dbReference>
<dbReference type="InterPro" id="IPR013216">
    <property type="entry name" value="Methyltransf_11"/>
</dbReference>
<dbReference type="SUPFAM" id="SSF53448">
    <property type="entry name" value="Nucleotide-diphospho-sugar transferases"/>
    <property type="match status" value="1"/>
</dbReference>
<reference evidence="8 9" key="1">
    <citation type="submission" date="2017-09" db="EMBL/GenBank/DDBJ databases">
        <title>Depth-based differentiation of microbial function through sediment-hosted aquifers and enrichment of novel symbionts in the deep terrestrial subsurface.</title>
        <authorList>
            <person name="Probst A.J."/>
            <person name="Ladd B."/>
            <person name="Jarett J.K."/>
            <person name="Geller-Mcgrath D.E."/>
            <person name="Sieber C.M."/>
            <person name="Emerson J.B."/>
            <person name="Anantharaman K."/>
            <person name="Thomas B.C."/>
            <person name="Malmstrom R."/>
            <person name="Stieglmeier M."/>
            <person name="Klingl A."/>
            <person name="Woyke T."/>
            <person name="Ryan C.M."/>
            <person name="Banfield J.F."/>
        </authorList>
    </citation>
    <scope>NUCLEOTIDE SEQUENCE [LARGE SCALE GENOMIC DNA]</scope>
    <source>
        <strain evidence="8">CG08_land_8_20_14_0_20_45_16</strain>
    </source>
</reference>
<evidence type="ECO:0000256" key="3">
    <source>
        <dbReference type="ARBA" id="ARBA00022676"/>
    </source>
</evidence>
<dbReference type="EMBL" id="PEYM01000066">
    <property type="protein sequence ID" value="PIS29973.1"/>
    <property type="molecule type" value="Genomic_DNA"/>
</dbReference>
<evidence type="ECO:0000259" key="6">
    <source>
        <dbReference type="Pfam" id="PF00535"/>
    </source>
</evidence>
<dbReference type="GO" id="GO:0008757">
    <property type="term" value="F:S-adenosylmethionine-dependent methyltransferase activity"/>
    <property type="evidence" value="ECO:0007669"/>
    <property type="project" value="InterPro"/>
</dbReference>
<gene>
    <name evidence="8" type="ORF">COT42_03775</name>
</gene>
<accession>A0A2H0XYI0</accession>
<keyword evidence="4" id="KW-0808">Transferase</keyword>
<dbReference type="InterPro" id="IPR001173">
    <property type="entry name" value="Glyco_trans_2-like"/>
</dbReference>
<dbReference type="CDD" id="cd02440">
    <property type="entry name" value="AdoMet_MTases"/>
    <property type="match status" value="1"/>
</dbReference>
<name>A0A2H0XYI0_UNCSA</name>
<feature type="transmembrane region" description="Helical" evidence="5">
    <location>
        <begin position="199"/>
        <end position="222"/>
    </location>
</feature>
<feature type="domain" description="Methyltransferase type 11" evidence="7">
    <location>
        <begin position="6"/>
        <end position="96"/>
    </location>
</feature>
<dbReference type="InterPro" id="IPR029044">
    <property type="entry name" value="Nucleotide-diphossugar_trans"/>
</dbReference>
<keyword evidence="5" id="KW-1133">Transmembrane helix</keyword>
<proteinExistence type="inferred from homology"/>